<evidence type="ECO:0000313" key="1">
    <source>
        <dbReference type="EMBL" id="SFS10220.1"/>
    </source>
</evidence>
<name>A0A1I6M3F5_9FIRM</name>
<evidence type="ECO:0000313" key="2">
    <source>
        <dbReference type="Proteomes" id="UP000199659"/>
    </source>
</evidence>
<gene>
    <name evidence="1" type="ORF">SAMN05661086_03771</name>
</gene>
<organism evidence="1 2">
    <name type="scientific">Anaeromicropila populeti</name>
    <dbReference type="NCBI Taxonomy" id="37658"/>
    <lineage>
        <taxon>Bacteria</taxon>
        <taxon>Bacillati</taxon>
        <taxon>Bacillota</taxon>
        <taxon>Clostridia</taxon>
        <taxon>Lachnospirales</taxon>
        <taxon>Lachnospiraceae</taxon>
        <taxon>Anaeromicropila</taxon>
    </lineage>
</organism>
<dbReference type="EMBL" id="FOYZ01000040">
    <property type="protein sequence ID" value="SFS10220.1"/>
    <property type="molecule type" value="Genomic_DNA"/>
</dbReference>
<sequence length="153" mass="16555">KIVKESKKGDNIVDGIKDAEKVADGVKISKGGSETIDYFVGPNGKALPSQYKNWIGTNMQEELLSQAENPQLQNAIKQLYRGKSFIGDGGTADVIKFERETGIMLGKNGGSHIQKGIDMASYIENKILTQNLSETDKALATKLLGDLNNALGR</sequence>
<reference evidence="1 2" key="1">
    <citation type="submission" date="2016-10" db="EMBL/GenBank/DDBJ databases">
        <authorList>
            <person name="de Groot N.N."/>
        </authorList>
    </citation>
    <scope>NUCLEOTIDE SEQUENCE [LARGE SCALE GENOMIC DNA]</scope>
    <source>
        <strain evidence="1 2">743A</strain>
    </source>
</reference>
<protein>
    <submittedName>
        <fullName evidence="1">Uncharacterized protein</fullName>
    </submittedName>
</protein>
<dbReference type="RefSeq" id="WP_177214815.1">
    <property type="nucleotide sequence ID" value="NZ_FOYZ01000040.1"/>
</dbReference>
<feature type="non-terminal residue" evidence="1">
    <location>
        <position position="1"/>
    </location>
</feature>
<accession>A0A1I6M3F5</accession>
<proteinExistence type="predicted"/>
<keyword evidence="2" id="KW-1185">Reference proteome</keyword>
<dbReference type="Proteomes" id="UP000199659">
    <property type="component" value="Unassembled WGS sequence"/>
</dbReference>
<dbReference type="AlphaFoldDB" id="A0A1I6M3F5"/>